<gene>
    <name evidence="2" type="ORF">GPUH_LOCUS8284</name>
</gene>
<organism evidence="4">
    <name type="scientific">Gongylonema pulchrum</name>
    <dbReference type="NCBI Taxonomy" id="637853"/>
    <lineage>
        <taxon>Eukaryota</taxon>
        <taxon>Metazoa</taxon>
        <taxon>Ecdysozoa</taxon>
        <taxon>Nematoda</taxon>
        <taxon>Chromadorea</taxon>
        <taxon>Rhabditida</taxon>
        <taxon>Spirurina</taxon>
        <taxon>Spiruromorpha</taxon>
        <taxon>Spiruroidea</taxon>
        <taxon>Gongylonematidae</taxon>
        <taxon>Gongylonema</taxon>
    </lineage>
</organism>
<name>A0A183DHU1_9BILA</name>
<dbReference type="EMBL" id="UYRT01023733">
    <property type="protein sequence ID" value="VDK61625.1"/>
    <property type="molecule type" value="Genomic_DNA"/>
</dbReference>
<dbReference type="Proteomes" id="UP000271098">
    <property type="component" value="Unassembled WGS sequence"/>
</dbReference>
<evidence type="ECO:0000313" key="4">
    <source>
        <dbReference type="WBParaSite" id="GPUH_0000829101-mRNA-1"/>
    </source>
</evidence>
<accession>A0A183DHU1</accession>
<proteinExistence type="predicted"/>
<evidence type="ECO:0000313" key="2">
    <source>
        <dbReference type="EMBL" id="VDK61625.1"/>
    </source>
</evidence>
<evidence type="ECO:0000313" key="3">
    <source>
        <dbReference type="Proteomes" id="UP000271098"/>
    </source>
</evidence>
<dbReference type="WBParaSite" id="GPUH_0000829101-mRNA-1">
    <property type="protein sequence ID" value="GPUH_0000829101-mRNA-1"/>
    <property type="gene ID" value="GPUH_0000829101"/>
</dbReference>
<feature type="region of interest" description="Disordered" evidence="1">
    <location>
        <begin position="107"/>
        <end position="126"/>
    </location>
</feature>
<sequence length="126" mass="14010">MDSDMWLKRPGARPEDTSAEAIKSMDAKELEEEIQREAELVFRSSALKVISESSDDYGVLTAFSSVPKPSTDLEGLGDDMLYTSTVTPEIQPLRDPETGEVKGFYEIYPDHDDDAGDSRTSMSLNR</sequence>
<reference evidence="2 3" key="2">
    <citation type="submission" date="2018-11" db="EMBL/GenBank/DDBJ databases">
        <authorList>
            <consortium name="Pathogen Informatics"/>
        </authorList>
    </citation>
    <scope>NUCLEOTIDE SEQUENCE [LARGE SCALE GENOMIC DNA]</scope>
</reference>
<protein>
    <submittedName>
        <fullName evidence="4">Transmembrane protein 169</fullName>
    </submittedName>
</protein>
<evidence type="ECO:0000256" key="1">
    <source>
        <dbReference type="SAM" id="MobiDB-lite"/>
    </source>
</evidence>
<reference evidence="4" key="1">
    <citation type="submission" date="2016-06" db="UniProtKB">
        <authorList>
            <consortium name="WormBaseParasite"/>
        </authorList>
    </citation>
    <scope>IDENTIFICATION</scope>
</reference>
<dbReference type="AlphaFoldDB" id="A0A183DHU1"/>
<keyword evidence="3" id="KW-1185">Reference proteome</keyword>